<gene>
    <name evidence="1" type="ORF">S12H4_17788</name>
</gene>
<protein>
    <submittedName>
        <fullName evidence="1">Uncharacterized protein</fullName>
    </submittedName>
</protein>
<organism evidence="1">
    <name type="scientific">marine sediment metagenome</name>
    <dbReference type="NCBI Taxonomy" id="412755"/>
    <lineage>
        <taxon>unclassified sequences</taxon>
        <taxon>metagenomes</taxon>
        <taxon>ecological metagenomes</taxon>
    </lineage>
</organism>
<dbReference type="AlphaFoldDB" id="X1S1M8"/>
<feature type="non-terminal residue" evidence="1">
    <location>
        <position position="1"/>
    </location>
</feature>
<dbReference type="EMBL" id="BARW01008728">
    <property type="protein sequence ID" value="GAI86942.1"/>
    <property type="molecule type" value="Genomic_DNA"/>
</dbReference>
<comment type="caution">
    <text evidence="1">The sequence shown here is derived from an EMBL/GenBank/DDBJ whole genome shotgun (WGS) entry which is preliminary data.</text>
</comment>
<accession>X1S1M8</accession>
<reference evidence="1" key="1">
    <citation type="journal article" date="2014" name="Front. Microbiol.">
        <title>High frequency of phylogenetically diverse reductive dehalogenase-homologous genes in deep subseafloor sedimentary metagenomes.</title>
        <authorList>
            <person name="Kawai M."/>
            <person name="Futagami T."/>
            <person name="Toyoda A."/>
            <person name="Takaki Y."/>
            <person name="Nishi S."/>
            <person name="Hori S."/>
            <person name="Arai W."/>
            <person name="Tsubouchi T."/>
            <person name="Morono Y."/>
            <person name="Uchiyama I."/>
            <person name="Ito T."/>
            <person name="Fujiyama A."/>
            <person name="Inagaki F."/>
            <person name="Takami H."/>
        </authorList>
    </citation>
    <scope>NUCLEOTIDE SEQUENCE</scope>
    <source>
        <strain evidence="1">Expedition CK06-06</strain>
    </source>
</reference>
<evidence type="ECO:0000313" key="1">
    <source>
        <dbReference type="EMBL" id="GAI86942.1"/>
    </source>
</evidence>
<sequence length="39" mass="4704">RPKERMVEQAQQAGIDDYRLIKEPEVGWWLEIRKPVEPL</sequence>
<proteinExistence type="predicted"/>
<name>X1S1M8_9ZZZZ</name>